<keyword evidence="4" id="KW-0863">Zinc-finger</keyword>
<evidence type="ECO:0000313" key="6">
    <source>
        <dbReference type="EMBL" id="BDR91171.1"/>
    </source>
</evidence>
<dbReference type="SUPFAM" id="SSF57783">
    <property type="entry name" value="Zinc beta-ribbon"/>
    <property type="match status" value="1"/>
</dbReference>
<reference evidence="6" key="4">
    <citation type="journal article" date="2023" name="Microbiol. Resour. Announc.">
        <title>Complete Genome Sequence of Vulcanisaeta souniana Strain IC-059, a Hyperthermophilic Archaeon Isolated from Hot Spring Water in Japan.</title>
        <authorList>
            <person name="Kato S."/>
            <person name="Itoh T."/>
            <person name="Wu L."/>
            <person name="Ma J."/>
            <person name="Ohkuma M."/>
        </authorList>
    </citation>
    <scope>NUCLEOTIDE SEQUENCE</scope>
    <source>
        <strain evidence="6">JCM 11219</strain>
    </source>
</reference>
<dbReference type="GeneID" id="76205815"/>
<reference evidence="7" key="2">
    <citation type="submission" date="2020-09" db="EMBL/GenBank/DDBJ databases">
        <authorList>
            <person name="Sun Q."/>
            <person name="Ohkuma M."/>
        </authorList>
    </citation>
    <scope>NUCLEOTIDE SEQUENCE</scope>
    <source>
        <strain evidence="7">JCM 11219</strain>
    </source>
</reference>
<feature type="domain" description="TFIIB-type" evidence="5">
    <location>
        <begin position="1"/>
        <end position="28"/>
    </location>
</feature>
<reference evidence="7" key="1">
    <citation type="journal article" date="2014" name="Int. J. Syst. Evol. Microbiol.">
        <title>Complete genome sequence of Corynebacterium casei LMG S-19264T (=DSM 44701T), isolated from a smear-ripened cheese.</title>
        <authorList>
            <consortium name="US DOE Joint Genome Institute (JGI-PGF)"/>
            <person name="Walter F."/>
            <person name="Albersmeier A."/>
            <person name="Kalinowski J."/>
            <person name="Ruckert C."/>
        </authorList>
    </citation>
    <scope>NUCLEOTIDE SEQUENCE</scope>
    <source>
        <strain evidence="7">JCM 11219</strain>
    </source>
</reference>
<evidence type="ECO:0000313" key="7">
    <source>
        <dbReference type="EMBL" id="GGI81452.1"/>
    </source>
</evidence>
<dbReference type="AlphaFoldDB" id="A0A830E8A9"/>
<gene>
    <name evidence="7" type="ORF">GCM10007112_17680</name>
    <name evidence="6" type="ORF">Vsou_02640</name>
</gene>
<dbReference type="InterPro" id="IPR000812">
    <property type="entry name" value="TFIIB"/>
</dbReference>
<dbReference type="EMBL" id="AP026830">
    <property type="protein sequence ID" value="BDR91171.1"/>
    <property type="molecule type" value="Genomic_DNA"/>
</dbReference>
<dbReference type="Pfam" id="PF08271">
    <property type="entry name" value="Zn_Ribbon_TF"/>
    <property type="match status" value="1"/>
</dbReference>
<keyword evidence="1" id="KW-0677">Repeat</keyword>
<proteinExistence type="predicted"/>
<dbReference type="EMBL" id="BMNM01000007">
    <property type="protein sequence ID" value="GGI81452.1"/>
    <property type="molecule type" value="Genomic_DNA"/>
</dbReference>
<protein>
    <recommendedName>
        <fullName evidence="5">TFIIB-type domain-containing protein</fullName>
    </recommendedName>
</protein>
<evidence type="ECO:0000256" key="1">
    <source>
        <dbReference type="ARBA" id="ARBA00022737"/>
    </source>
</evidence>
<name>A0A830E8A9_9CREN</name>
<organism evidence="7 8">
    <name type="scientific">Vulcanisaeta souniana JCM 11219</name>
    <dbReference type="NCBI Taxonomy" id="1293586"/>
    <lineage>
        <taxon>Archaea</taxon>
        <taxon>Thermoproteota</taxon>
        <taxon>Thermoprotei</taxon>
        <taxon>Thermoproteales</taxon>
        <taxon>Thermoproteaceae</taxon>
        <taxon>Vulcanisaeta</taxon>
    </lineage>
</organism>
<keyword evidence="9" id="KW-1185">Reference proteome</keyword>
<dbReference type="Gene3D" id="1.10.472.10">
    <property type="entry name" value="Cyclin-like"/>
    <property type="match status" value="1"/>
</dbReference>
<dbReference type="GO" id="GO:0097550">
    <property type="term" value="C:transcription preinitiation complex"/>
    <property type="evidence" value="ECO:0007669"/>
    <property type="project" value="TreeGrafter"/>
</dbReference>
<dbReference type="PANTHER" id="PTHR11618">
    <property type="entry name" value="TRANSCRIPTION INITIATION FACTOR IIB-RELATED"/>
    <property type="match status" value="1"/>
</dbReference>
<evidence type="ECO:0000256" key="2">
    <source>
        <dbReference type="ARBA" id="ARBA00023015"/>
    </source>
</evidence>
<keyword evidence="3" id="KW-0804">Transcription</keyword>
<keyword evidence="4" id="KW-0862">Zinc</keyword>
<keyword evidence="2" id="KW-0805">Transcription regulation</keyword>
<dbReference type="Gene3D" id="1.10.472.170">
    <property type="match status" value="1"/>
</dbReference>
<evidence type="ECO:0000256" key="3">
    <source>
        <dbReference type="ARBA" id="ARBA00023163"/>
    </source>
</evidence>
<dbReference type="GO" id="GO:0008270">
    <property type="term" value="F:zinc ion binding"/>
    <property type="evidence" value="ECO:0007669"/>
    <property type="project" value="UniProtKB-KW"/>
</dbReference>
<evidence type="ECO:0000259" key="5">
    <source>
        <dbReference type="PROSITE" id="PS51134"/>
    </source>
</evidence>
<dbReference type="InterPro" id="IPR036915">
    <property type="entry name" value="Cyclin-like_sf"/>
</dbReference>
<evidence type="ECO:0000313" key="8">
    <source>
        <dbReference type="Proteomes" id="UP000657075"/>
    </source>
</evidence>
<dbReference type="Proteomes" id="UP001060771">
    <property type="component" value="Chromosome"/>
</dbReference>
<dbReference type="Proteomes" id="UP000657075">
    <property type="component" value="Unassembled WGS sequence"/>
</dbReference>
<dbReference type="CDD" id="cd00043">
    <property type="entry name" value="CYCLIN_SF"/>
    <property type="match status" value="1"/>
</dbReference>
<sequence>MKCPYCGSSRIIERDGEYVCMDCGSVLGSVYVYDTYTQSSPLLDSEEIDLSPIWRTIDRNIRSNNSVRLSIYKRLKVINDRFRLKHESYSMYRAYECMAFIARSLGIDNQYVEEAKLIFRKIMNADNVSATYYQAAVAAMLYVILSHNLPVNTKHVINVCKSRGHKLTFESIRESLAIVKVKYSLRDRLLSYVKSGLTKLFGDSWVTMYPEAEKFLGKLRKPMMQSKSPSTLAAAIIYCISREFGYKLKIEDVARATQVSQFTLRDYVHRLCRD</sequence>
<evidence type="ECO:0000256" key="4">
    <source>
        <dbReference type="PROSITE-ProRule" id="PRU00469"/>
    </source>
</evidence>
<evidence type="ECO:0000313" key="9">
    <source>
        <dbReference type="Proteomes" id="UP001060771"/>
    </source>
</evidence>
<dbReference type="RefSeq" id="WP_054844311.1">
    <property type="nucleotide sequence ID" value="NZ_AP026830.1"/>
</dbReference>
<reference evidence="9" key="3">
    <citation type="submission" date="2022-09" db="EMBL/GenBank/DDBJ databases">
        <title>Complete genome sequence of Vulcanisaeta souniana.</title>
        <authorList>
            <person name="Kato S."/>
            <person name="Itoh T."/>
            <person name="Ohkuma M."/>
        </authorList>
    </citation>
    <scope>NUCLEOTIDE SEQUENCE [LARGE SCALE GENOMIC DNA]</scope>
    <source>
        <strain evidence="9">JCM 11219</strain>
    </source>
</reference>
<keyword evidence="4" id="KW-0479">Metal-binding</keyword>
<dbReference type="GO" id="GO:0070897">
    <property type="term" value="P:transcription preinitiation complex assembly"/>
    <property type="evidence" value="ECO:0007669"/>
    <property type="project" value="InterPro"/>
</dbReference>
<dbReference type="SUPFAM" id="SSF47954">
    <property type="entry name" value="Cyclin-like"/>
    <property type="match status" value="1"/>
</dbReference>
<accession>A0A830E8A9</accession>
<dbReference type="OrthoDB" id="27163at2157"/>
<dbReference type="PANTHER" id="PTHR11618:SF13">
    <property type="entry name" value="TRANSCRIPTION INITIATION FACTOR IIB"/>
    <property type="match status" value="1"/>
</dbReference>
<dbReference type="InterPro" id="IPR013137">
    <property type="entry name" value="Znf_TFIIB"/>
</dbReference>
<dbReference type="PROSITE" id="PS51134">
    <property type="entry name" value="ZF_TFIIB"/>
    <property type="match status" value="1"/>
</dbReference>